<dbReference type="PRINTS" id="PR00264">
    <property type="entry name" value="INTERLEUKIN1"/>
</dbReference>
<keyword evidence="7" id="KW-1185">Reference proteome</keyword>
<dbReference type="PANTHER" id="PTHR10078:SF29">
    <property type="entry name" value="INTERLEUKIN-1 FAMILY MEMBER 10"/>
    <property type="match status" value="1"/>
</dbReference>
<dbReference type="InterPro" id="IPR003297">
    <property type="entry name" value="IL-1RA/IL-36"/>
</dbReference>
<evidence type="ECO:0000256" key="5">
    <source>
        <dbReference type="SAM" id="MobiDB-lite"/>
    </source>
</evidence>
<dbReference type="EMBL" id="JASSZA010000015">
    <property type="protein sequence ID" value="KAK2092828.1"/>
    <property type="molecule type" value="Genomic_DNA"/>
</dbReference>
<dbReference type="InterPro" id="IPR000975">
    <property type="entry name" value="IL-1_fam"/>
</dbReference>
<name>A0ABQ9U886_SAGOE</name>
<comment type="similarity">
    <text evidence="2 4">Belongs to the IL-1 family.</text>
</comment>
<dbReference type="SUPFAM" id="SSF50353">
    <property type="entry name" value="Cytokine"/>
    <property type="match status" value="1"/>
</dbReference>
<dbReference type="InterPro" id="IPR008996">
    <property type="entry name" value="IL1/FGF"/>
</dbReference>
<evidence type="ECO:0000256" key="4">
    <source>
        <dbReference type="RuleBase" id="RU003753"/>
    </source>
</evidence>
<comment type="subcellular location">
    <subcellularLocation>
        <location evidence="1 4">Secreted</location>
    </subcellularLocation>
</comment>
<dbReference type="PRINTS" id="PR01360">
    <property type="entry name" value="INTRLEUKIN1X"/>
</dbReference>
<dbReference type="Gene3D" id="2.80.10.50">
    <property type="match status" value="1"/>
</dbReference>
<dbReference type="PANTHER" id="PTHR10078">
    <property type="entry name" value="INTERLEUKIN-1 FAMILY MEMBER"/>
    <property type="match status" value="1"/>
</dbReference>
<accession>A0ABQ9U886</accession>
<gene>
    <name evidence="6" type="ORF">P7K49_029357</name>
</gene>
<evidence type="ECO:0000256" key="1">
    <source>
        <dbReference type="ARBA" id="ARBA00004613"/>
    </source>
</evidence>
<sequence length="199" mass="21935">MDCSVPNQTLGNGSRSQRRSPYLSPSYSTCTSPVGPVCEDQTPLIAGMCSLPMARYYTIKYADQKVLYTRDSQLLVGDPVADNCCAEKICILPNRGLDRTKVPIFLGIQGGSRCLACVETGEEPSLQLEDVNIEELYKGGEEATRFTFFQSSSGSAFRLEAAAWPGWFLCGPAESQQPVQLTKESEPSARTEFYFEQSR</sequence>
<protein>
    <recommendedName>
        <fullName evidence="4">Interleukin-1</fullName>
    </recommendedName>
</protein>
<organism evidence="6 7">
    <name type="scientific">Saguinus oedipus</name>
    <name type="common">Cotton-top tamarin</name>
    <name type="synonym">Oedipomidas oedipus</name>
    <dbReference type="NCBI Taxonomy" id="9490"/>
    <lineage>
        <taxon>Eukaryota</taxon>
        <taxon>Metazoa</taxon>
        <taxon>Chordata</taxon>
        <taxon>Craniata</taxon>
        <taxon>Vertebrata</taxon>
        <taxon>Euteleostomi</taxon>
        <taxon>Mammalia</taxon>
        <taxon>Eutheria</taxon>
        <taxon>Euarchontoglires</taxon>
        <taxon>Primates</taxon>
        <taxon>Haplorrhini</taxon>
        <taxon>Platyrrhini</taxon>
        <taxon>Cebidae</taxon>
        <taxon>Callitrichinae</taxon>
        <taxon>Saguinus</taxon>
    </lineage>
</organism>
<keyword evidence="3 4" id="KW-0964">Secreted</keyword>
<reference evidence="6 7" key="1">
    <citation type="submission" date="2023-05" db="EMBL/GenBank/DDBJ databases">
        <title>B98-5 Cell Line De Novo Hybrid Assembly: An Optical Mapping Approach.</title>
        <authorList>
            <person name="Kananen K."/>
            <person name="Auerbach J.A."/>
            <person name="Kautto E."/>
            <person name="Blachly J.S."/>
        </authorList>
    </citation>
    <scope>NUCLEOTIDE SEQUENCE [LARGE SCALE GENOMIC DNA]</scope>
    <source>
        <strain evidence="6">B95-8</strain>
        <tissue evidence="6">Cell line</tissue>
    </source>
</reference>
<dbReference type="Pfam" id="PF00340">
    <property type="entry name" value="IL1"/>
    <property type="match status" value="1"/>
</dbReference>
<feature type="region of interest" description="Disordered" evidence="5">
    <location>
        <begin position="179"/>
        <end position="199"/>
    </location>
</feature>
<proteinExistence type="inferred from homology"/>
<evidence type="ECO:0000256" key="2">
    <source>
        <dbReference type="ARBA" id="ARBA00010448"/>
    </source>
</evidence>
<comment type="caution">
    <text evidence="6">The sequence shown here is derived from an EMBL/GenBank/DDBJ whole genome shotgun (WGS) entry which is preliminary data.</text>
</comment>
<dbReference type="SMART" id="SM00125">
    <property type="entry name" value="IL1"/>
    <property type="match status" value="1"/>
</dbReference>
<evidence type="ECO:0000313" key="7">
    <source>
        <dbReference type="Proteomes" id="UP001266305"/>
    </source>
</evidence>
<dbReference type="Proteomes" id="UP001266305">
    <property type="component" value="Unassembled WGS sequence"/>
</dbReference>
<evidence type="ECO:0000256" key="3">
    <source>
        <dbReference type="ARBA" id="ARBA00022525"/>
    </source>
</evidence>
<feature type="compositionally biased region" description="Polar residues" evidence="5">
    <location>
        <begin position="1"/>
        <end position="15"/>
    </location>
</feature>
<evidence type="ECO:0000313" key="6">
    <source>
        <dbReference type="EMBL" id="KAK2092828.1"/>
    </source>
</evidence>
<feature type="region of interest" description="Disordered" evidence="5">
    <location>
        <begin position="1"/>
        <end position="26"/>
    </location>
</feature>